<feature type="region of interest" description="Disordered" evidence="1">
    <location>
        <begin position="77"/>
        <end position="132"/>
    </location>
</feature>
<keyword evidence="3" id="KW-1185">Reference proteome</keyword>
<reference evidence="2 3" key="1">
    <citation type="journal article" date="2015" name="Stand. Genomic Sci.">
        <title>Complete genome sequence and description of Salinispira pacifica gen. nov., sp. nov., a novel spirochaete isolated form a hypersaline microbial mat.</title>
        <authorList>
            <person name="Ben Hania W."/>
            <person name="Joseph M."/>
            <person name="Schumann P."/>
            <person name="Bunk B."/>
            <person name="Fiebig A."/>
            <person name="Sproer C."/>
            <person name="Klenk H.P."/>
            <person name="Fardeau M.L."/>
            <person name="Spring S."/>
        </authorList>
    </citation>
    <scope>NUCLEOTIDE SEQUENCE [LARGE SCALE GENOMIC DNA]</scope>
    <source>
        <strain evidence="2 3">L21-RPul-D2</strain>
    </source>
</reference>
<evidence type="ECO:0000313" key="2">
    <source>
        <dbReference type="EMBL" id="AHC15117.1"/>
    </source>
</evidence>
<dbReference type="Gene3D" id="1.25.40.10">
    <property type="entry name" value="Tetratricopeptide repeat domain"/>
    <property type="match status" value="1"/>
</dbReference>
<accession>V5WH20</accession>
<dbReference type="EMBL" id="CP006939">
    <property type="protein sequence ID" value="AHC15117.1"/>
    <property type="molecule type" value="Genomic_DNA"/>
</dbReference>
<proteinExistence type="predicted"/>
<dbReference type="STRING" id="1307761.L21SP2_1738"/>
<dbReference type="AlphaFoldDB" id="V5WH20"/>
<feature type="compositionally biased region" description="Polar residues" evidence="1">
    <location>
        <begin position="86"/>
        <end position="95"/>
    </location>
</feature>
<gene>
    <name evidence="2" type="ORF">L21SP2_1738</name>
</gene>
<dbReference type="HOGENOM" id="CLU_1128422_0_0_12"/>
<dbReference type="OrthoDB" id="360241at2"/>
<protein>
    <recommendedName>
        <fullName evidence="4">Outer membrane lipoprotein BamD-like domain-containing protein</fullName>
    </recommendedName>
</protein>
<organism evidence="2 3">
    <name type="scientific">Salinispira pacifica</name>
    <dbReference type="NCBI Taxonomy" id="1307761"/>
    <lineage>
        <taxon>Bacteria</taxon>
        <taxon>Pseudomonadati</taxon>
        <taxon>Spirochaetota</taxon>
        <taxon>Spirochaetia</taxon>
        <taxon>Spirochaetales</taxon>
        <taxon>Spirochaetaceae</taxon>
        <taxon>Salinispira</taxon>
    </lineage>
</organism>
<evidence type="ECO:0000256" key="1">
    <source>
        <dbReference type="SAM" id="MobiDB-lite"/>
    </source>
</evidence>
<evidence type="ECO:0008006" key="4">
    <source>
        <dbReference type="Google" id="ProtNLM"/>
    </source>
</evidence>
<name>V5WH20_9SPIO</name>
<dbReference type="Proteomes" id="UP000018680">
    <property type="component" value="Chromosome"/>
</dbReference>
<sequence length="246" mass="27668">MKVEVYLDDGNLARVPLEGRGWVFIRSSGDADFVSKNREQDREVFIFTVSSSGDQDLLFQRQNLTDGRIDRKFMDISFLSPPESDGSANQTSNPPVSELGEDASDSRGANPAVPGDNTAAQNPMDDASLPGTAAVANTGEADQQKEYHSMAPEELERLALEFLANNEKRKALELLELISRKYPAYDNIDRVLFRQAQLLEGPGPARNINRSLASYRELIDLFPFSAFERDARERIRYIERSFIRVF</sequence>
<dbReference type="KEGG" id="slr:L21SP2_1738"/>
<dbReference type="InterPro" id="IPR011990">
    <property type="entry name" value="TPR-like_helical_dom_sf"/>
</dbReference>
<dbReference type="RefSeq" id="WP_024268036.1">
    <property type="nucleotide sequence ID" value="NC_023035.1"/>
</dbReference>
<evidence type="ECO:0000313" key="3">
    <source>
        <dbReference type="Proteomes" id="UP000018680"/>
    </source>
</evidence>